<dbReference type="CDD" id="cd14728">
    <property type="entry name" value="Ere-like"/>
    <property type="match status" value="1"/>
</dbReference>
<dbReference type="PANTHER" id="PTHR31299">
    <property type="entry name" value="ESTERASE, PUTATIVE (AFU_ORTHOLOGUE AFUA_1G05850)-RELATED"/>
    <property type="match status" value="1"/>
</dbReference>
<protein>
    <recommendedName>
        <fullName evidence="1">Phosphoribosyltransferase domain-containing protein</fullName>
    </recommendedName>
</protein>
<name>A0A375YMW0_MYCPF</name>
<dbReference type="SUPFAM" id="SSF53271">
    <property type="entry name" value="PRTase-like"/>
    <property type="match status" value="1"/>
</dbReference>
<dbReference type="PANTHER" id="PTHR31299:SF0">
    <property type="entry name" value="ESTERASE, PUTATIVE (AFU_ORTHOLOGUE AFUA_1G05850)-RELATED"/>
    <property type="match status" value="1"/>
</dbReference>
<dbReference type="Gene3D" id="3.40.1660.10">
    <property type="entry name" value="EreA-like (biosynthetic domain)"/>
    <property type="match status" value="1"/>
</dbReference>
<dbReference type="GO" id="GO:0046677">
    <property type="term" value="P:response to antibiotic"/>
    <property type="evidence" value="ECO:0007669"/>
    <property type="project" value="InterPro"/>
</dbReference>
<dbReference type="Pfam" id="PF00156">
    <property type="entry name" value="Pribosyltran"/>
    <property type="match status" value="1"/>
</dbReference>
<reference evidence="2 3" key="1">
    <citation type="submission" date="2018-05" db="EMBL/GenBank/DDBJ databases">
        <authorList>
            <consortium name="IHU Genomes"/>
        </authorList>
    </citation>
    <scope>NUCLEOTIDE SEQUENCE [LARGE SCALE GENOMIC DNA]</scope>
    <source>
        <strain evidence="2 3">P7335</strain>
    </source>
</reference>
<dbReference type="InterPro" id="IPR007815">
    <property type="entry name" value="Emycin_Estase"/>
</dbReference>
<organism evidence="2 3">
    <name type="scientific">Mycolicibacterium parafortuitum</name>
    <name type="common">Mycobacterium parafortuitum</name>
    <dbReference type="NCBI Taxonomy" id="39692"/>
    <lineage>
        <taxon>Bacteria</taxon>
        <taxon>Bacillati</taxon>
        <taxon>Actinomycetota</taxon>
        <taxon>Actinomycetes</taxon>
        <taxon>Mycobacteriales</taxon>
        <taxon>Mycobacteriaceae</taxon>
        <taxon>Mycolicibacterium</taxon>
    </lineage>
</organism>
<feature type="domain" description="Phosphoribosyltransferase" evidence="1">
    <location>
        <begin position="24"/>
        <end position="177"/>
    </location>
</feature>
<dbReference type="SUPFAM" id="SSF159501">
    <property type="entry name" value="EreA/ChaN-like"/>
    <property type="match status" value="1"/>
</dbReference>
<evidence type="ECO:0000313" key="3">
    <source>
        <dbReference type="Proteomes" id="UP000252008"/>
    </source>
</evidence>
<dbReference type="Gene3D" id="3.30.1870.10">
    <property type="entry name" value="EreA-like, domain 2"/>
    <property type="match status" value="1"/>
</dbReference>
<dbReference type="Proteomes" id="UP000252008">
    <property type="component" value="Unassembled WGS sequence"/>
</dbReference>
<dbReference type="EMBL" id="UEGS01000001">
    <property type="protein sequence ID" value="SRX82498.1"/>
    <property type="molecule type" value="Genomic_DNA"/>
</dbReference>
<dbReference type="Pfam" id="PF05139">
    <property type="entry name" value="Erythro_esteras"/>
    <property type="match status" value="1"/>
</dbReference>
<dbReference type="STRING" id="39692.BST38_19440"/>
<dbReference type="Gene3D" id="1.20.1440.30">
    <property type="entry name" value="Biosynthetic Protein domain"/>
    <property type="match status" value="1"/>
</dbReference>
<evidence type="ECO:0000313" key="2">
    <source>
        <dbReference type="EMBL" id="SRX82498.1"/>
    </source>
</evidence>
<accession>A0A375YMW0</accession>
<sequence>MTTTQRANRERPRRVFRDRREAGRVLADLLGAYRGRDRVIVLGLARGGIPVAWEIAAALAAPLDAFIVRKLGAPGNDEFAMGALASGGRVVLNDDVVRALRVSPQQVRDVAEREGRELLRREAAYRSGRPPLDLAGRTVILVDDGLATGSTMMAAVQAILEMSPREIVIAVPAAPESTCREFARIVDDVVCASMPTPFLAVGESFWDFTQVSDDEVRRLLATPTTGLATAARRLAETPAEVIDRAAIDAPSGVPPREALEELIGDARVVLIGESSHGTEEFYAARAEITKWLIEEKGFCGVAAEADWPDAYRVNRYVRGQGSDISADAALSGFERFPAWMWRNTVVRDFVDWLHRHNGRQRGLGAREAGFYGLDLYSMHRSMREVVDYLDSVDPAAGQRARERYACFDRASADDGQAYGFAAAFGAGLSCERQAVEQLVEMQQSTFDHVLRDGMSAEDEHFHAQQNAQLVRDAEAYYRAMFGTRVNSWNLRDRHMAQALDALLAHLDRRTDGRARLVVWAHNSHVGDARATEVGGDGQLTVGQLARQRYGERARLIGFTTYAGSVTAASDWGAIAERKVVRPALNGSVEELFHEVDRPAFLISSLLTRAAAQPLDTIRLGRAIGVIYLPASERQSHYYHVRPGEQFDAIIHIDRTTALQPLEVTSGWIAGETPETYPSGL</sequence>
<proteinExistence type="predicted"/>
<dbReference type="Gene3D" id="3.40.50.2020">
    <property type="match status" value="1"/>
</dbReference>
<keyword evidence="3" id="KW-1185">Reference proteome</keyword>
<dbReference type="CDD" id="cd06223">
    <property type="entry name" value="PRTases_typeI"/>
    <property type="match status" value="1"/>
</dbReference>
<dbReference type="InterPro" id="IPR029057">
    <property type="entry name" value="PRTase-like"/>
</dbReference>
<evidence type="ECO:0000259" key="1">
    <source>
        <dbReference type="Pfam" id="PF00156"/>
    </source>
</evidence>
<dbReference type="InterPro" id="IPR052036">
    <property type="entry name" value="Hydrolase/PRTase-associated"/>
</dbReference>
<dbReference type="RefSeq" id="WP_083145095.1">
    <property type="nucleotide sequence ID" value="NZ_MVID01000019.1"/>
</dbReference>
<gene>
    <name evidence="2" type="ORF">MPP7335_04258</name>
</gene>
<dbReference type="AlphaFoldDB" id="A0A375YMW0"/>
<dbReference type="InterPro" id="IPR000836">
    <property type="entry name" value="PRTase_dom"/>
</dbReference>
<dbReference type="Gene3D" id="3.30.1310.20">
    <property type="entry name" value="PRTase-like"/>
    <property type="match status" value="1"/>
</dbReference>